<dbReference type="Proteomes" id="UP000757900">
    <property type="component" value="Unassembled WGS sequence"/>
</dbReference>
<gene>
    <name evidence="2" type="ORF">HXK00_04725</name>
</gene>
<name>A0A929MP24_ABIDE</name>
<protein>
    <submittedName>
        <fullName evidence="2">DUF4044 domain-containing protein</fullName>
    </submittedName>
</protein>
<evidence type="ECO:0000313" key="3">
    <source>
        <dbReference type="Proteomes" id="UP000757900"/>
    </source>
</evidence>
<dbReference type="GeneID" id="84817824"/>
<dbReference type="AlphaFoldDB" id="A0A929MP24"/>
<keyword evidence="1" id="KW-0472">Membrane</keyword>
<dbReference type="RefSeq" id="WP_023391959.1">
    <property type="nucleotide sequence ID" value="NZ_CAJPUI010000004.1"/>
</dbReference>
<evidence type="ECO:0000313" key="2">
    <source>
        <dbReference type="EMBL" id="MBF0934933.1"/>
    </source>
</evidence>
<comment type="caution">
    <text evidence="2">The sequence shown here is derived from an EMBL/GenBank/DDBJ whole genome shotgun (WGS) entry which is preliminary data.</text>
</comment>
<accession>A0A929MP24</accession>
<organism evidence="2 3">
    <name type="scientific">Abiotrophia defectiva</name>
    <name type="common">Streptococcus defectivus</name>
    <dbReference type="NCBI Taxonomy" id="46125"/>
    <lineage>
        <taxon>Bacteria</taxon>
        <taxon>Bacillati</taxon>
        <taxon>Bacillota</taxon>
        <taxon>Bacilli</taxon>
        <taxon>Lactobacillales</taxon>
        <taxon>Aerococcaceae</taxon>
        <taxon>Abiotrophia</taxon>
    </lineage>
</organism>
<proteinExistence type="predicted"/>
<keyword evidence="1" id="KW-1133">Transmembrane helix</keyword>
<sequence>MSSLHERNYPSAPKKKRSKMDLLVRVTAILMVLLMVGTLVGSVILSFINR</sequence>
<dbReference type="EMBL" id="JABZFV010000093">
    <property type="protein sequence ID" value="MBF0934933.1"/>
    <property type="molecule type" value="Genomic_DNA"/>
</dbReference>
<keyword evidence="1" id="KW-0812">Transmembrane</keyword>
<reference evidence="2" key="1">
    <citation type="submission" date="2020-04" db="EMBL/GenBank/DDBJ databases">
        <title>Deep metagenomics examines the oral microbiome during advanced dental caries in children, revealing novel taxa and co-occurrences with host molecules.</title>
        <authorList>
            <person name="Baker J.L."/>
            <person name="Morton J.T."/>
            <person name="Dinis M."/>
            <person name="Alvarez R."/>
            <person name="Tran N.C."/>
            <person name="Knight R."/>
            <person name="Edlund A."/>
        </authorList>
    </citation>
    <scope>NUCLEOTIDE SEQUENCE</scope>
    <source>
        <strain evidence="2">JCVI_23_bin.16</strain>
    </source>
</reference>
<feature type="transmembrane region" description="Helical" evidence="1">
    <location>
        <begin position="22"/>
        <end position="48"/>
    </location>
</feature>
<evidence type="ECO:0000256" key="1">
    <source>
        <dbReference type="SAM" id="Phobius"/>
    </source>
</evidence>